<reference evidence="10" key="1">
    <citation type="submission" date="2016-05" db="EMBL/GenBank/DDBJ databases">
        <authorList>
            <person name="Lavstsen T."/>
            <person name="Jespersen J.S."/>
        </authorList>
    </citation>
    <scope>NUCLEOTIDE SEQUENCE</scope>
    <source>
        <tissue evidence="10">Brain</tissue>
    </source>
</reference>
<evidence type="ECO:0000256" key="1">
    <source>
        <dbReference type="ARBA" id="ARBA00012796"/>
    </source>
</evidence>
<dbReference type="InterPro" id="IPR014816">
    <property type="entry name" value="tRNA_MeTrfase_Gcd14"/>
</dbReference>
<dbReference type="GO" id="GO:0160107">
    <property type="term" value="F:tRNA (adenine(58)-N1)-methyltransferase activity"/>
    <property type="evidence" value="ECO:0007669"/>
    <property type="project" value="UniProtKB-EC"/>
</dbReference>
<dbReference type="PROSITE" id="PS51620">
    <property type="entry name" value="SAM_TRM61"/>
    <property type="match status" value="1"/>
</dbReference>
<dbReference type="Gene3D" id="3.40.50.150">
    <property type="entry name" value="Vaccinia Virus protein VP39"/>
    <property type="match status" value="1"/>
</dbReference>
<evidence type="ECO:0000259" key="9">
    <source>
        <dbReference type="Pfam" id="PF21985"/>
    </source>
</evidence>
<evidence type="ECO:0000256" key="3">
    <source>
        <dbReference type="ARBA" id="ARBA00022679"/>
    </source>
</evidence>
<dbReference type="AlphaFoldDB" id="A0A1A7WHM8"/>
<dbReference type="PANTHER" id="PTHR12133:SF1">
    <property type="entry name" value="TRNA (ADENINE(58)-N(1))-METHYLTRANSFERASE, MITOCHONDRIAL"/>
    <property type="match status" value="1"/>
</dbReference>
<dbReference type="EMBL" id="HADW01003888">
    <property type="protein sequence ID" value="SBP05288.1"/>
    <property type="molecule type" value="Transcribed_RNA"/>
</dbReference>
<evidence type="ECO:0000256" key="5">
    <source>
        <dbReference type="ARBA" id="ARBA00022694"/>
    </source>
</evidence>
<dbReference type="EC" id="2.1.1.220" evidence="1"/>
<dbReference type="GO" id="GO:0030488">
    <property type="term" value="P:tRNA methylation"/>
    <property type="evidence" value="ECO:0007669"/>
    <property type="project" value="InterPro"/>
</dbReference>
<sequence>MNIQTACCFLPLSFQGVLLMAAHLPVTNLFLHRLLTVSCQSHNRKVLVKLTKRSYFRTLSTTSTKSDEKDGSDSHQLTSSQALLSRRRRSLSPLDRVSNLLPQDVLGPEVMQLRQEQDEEANIQVPVSESSHQEPDEEHLEETKVPSSQEEGQRSPALPGESVLTFGEILMAEHRKKRVQFRKMFQLQSGGHLQSSWGVIPHNELAGHPAGRFLKTNRGVPIFIRRPSLEEYVLNMKRKPAIAYPKDAAVMLMMMDVMEGDCVLESGSGSGAMSLFLSRAVGSKGSVLSVEVREDHHRRAVLNYKHWRTSWALQRGHEWPDNVDFHISDLCTASSLLAGRGFHSIALDLINPHLVLATVLPHLLSGGVCAVYLANITQVIDLLEGLRCAALPLLCERIVEVPVRDWVVAPALQKDGQHCTRKASKPDTDLRQEAETPNQTDTDDDLGSAFGNVPYIARPHPEQMSHTAFLVKLRKFVQ</sequence>
<organism evidence="10">
    <name type="scientific">Iconisemion striatum</name>
    <dbReference type="NCBI Taxonomy" id="60296"/>
    <lineage>
        <taxon>Eukaryota</taxon>
        <taxon>Metazoa</taxon>
        <taxon>Chordata</taxon>
        <taxon>Craniata</taxon>
        <taxon>Vertebrata</taxon>
        <taxon>Euteleostomi</taxon>
        <taxon>Actinopterygii</taxon>
        <taxon>Neopterygii</taxon>
        <taxon>Teleostei</taxon>
        <taxon>Neoteleostei</taxon>
        <taxon>Acanthomorphata</taxon>
        <taxon>Ovalentaria</taxon>
        <taxon>Atherinomorphae</taxon>
        <taxon>Cyprinodontiformes</taxon>
        <taxon>Nothobranchiidae</taxon>
        <taxon>Iconisemion</taxon>
    </lineage>
</organism>
<keyword evidence="5" id="KW-0819">tRNA processing</keyword>
<keyword evidence="3 10" id="KW-0808">Transferase</keyword>
<feature type="domain" description="tRNA (adenine(58)-N(1))-methyltransferase catalytic subunit TRM61 C-terminal" evidence="8">
    <location>
        <begin position="223"/>
        <end position="471"/>
    </location>
</feature>
<dbReference type="InterPro" id="IPR029063">
    <property type="entry name" value="SAM-dependent_MTases_sf"/>
</dbReference>
<dbReference type="PANTHER" id="PTHR12133">
    <property type="entry name" value="TRNA (ADENINE(58)-N(1))-METHYLTRANSFERASE"/>
    <property type="match status" value="1"/>
</dbReference>
<dbReference type="Pfam" id="PF08704">
    <property type="entry name" value="GCD14"/>
    <property type="match status" value="1"/>
</dbReference>
<evidence type="ECO:0000256" key="4">
    <source>
        <dbReference type="ARBA" id="ARBA00022691"/>
    </source>
</evidence>
<feature type="region of interest" description="Disordered" evidence="7">
    <location>
        <begin position="116"/>
        <end position="159"/>
    </location>
</feature>
<dbReference type="Pfam" id="PF21985">
    <property type="entry name" value="TR61B_FKBP-like"/>
    <property type="match status" value="1"/>
</dbReference>
<evidence type="ECO:0000313" key="10">
    <source>
        <dbReference type="EMBL" id="SBP05288.1"/>
    </source>
</evidence>
<feature type="region of interest" description="Disordered" evidence="7">
    <location>
        <begin position="418"/>
        <end position="447"/>
    </location>
</feature>
<dbReference type="InterPro" id="IPR049470">
    <property type="entry name" value="TRM61_C"/>
</dbReference>
<accession>A0A1A7WHM8</accession>
<feature type="compositionally biased region" description="Basic and acidic residues" evidence="7">
    <location>
        <begin position="424"/>
        <end position="434"/>
    </location>
</feature>
<evidence type="ECO:0000256" key="6">
    <source>
        <dbReference type="ARBA" id="ARBA00048481"/>
    </source>
</evidence>
<feature type="domain" description="TR61B FKBP-like" evidence="9">
    <location>
        <begin position="166"/>
        <end position="219"/>
    </location>
</feature>
<comment type="catalytic activity">
    <reaction evidence="6">
        <text>an adenosine in mRNA + S-adenosyl-L-methionine = an N(1)-methyladenosine in mRNA + S-adenosyl-L-homocysteine + H(+)</text>
        <dbReference type="Rhea" id="RHEA:55392"/>
        <dbReference type="Rhea" id="RHEA-COMP:12414"/>
        <dbReference type="Rhea" id="RHEA-COMP:12415"/>
        <dbReference type="ChEBI" id="CHEBI:15378"/>
        <dbReference type="ChEBI" id="CHEBI:57856"/>
        <dbReference type="ChEBI" id="CHEBI:59789"/>
        <dbReference type="ChEBI" id="CHEBI:74411"/>
        <dbReference type="ChEBI" id="CHEBI:74491"/>
    </reaction>
</comment>
<keyword evidence="4" id="KW-0949">S-adenosyl-L-methionine</keyword>
<proteinExistence type="predicted"/>
<name>A0A1A7WHM8_9TELE</name>
<dbReference type="GO" id="GO:0005739">
    <property type="term" value="C:mitochondrion"/>
    <property type="evidence" value="ECO:0007669"/>
    <property type="project" value="TreeGrafter"/>
</dbReference>
<dbReference type="FunFam" id="3.10.330.20:FF:000003">
    <property type="entry name" value="tRNA (Adenine(58)-N(1))-methyltransferase, mitochondrial isoform X1"/>
    <property type="match status" value="1"/>
</dbReference>
<evidence type="ECO:0000259" key="8">
    <source>
        <dbReference type="Pfam" id="PF08704"/>
    </source>
</evidence>
<dbReference type="Gene3D" id="3.10.330.20">
    <property type="match status" value="1"/>
</dbReference>
<dbReference type="GO" id="GO:0031515">
    <property type="term" value="C:tRNA (m1A) methyltransferase complex"/>
    <property type="evidence" value="ECO:0007669"/>
    <property type="project" value="InterPro"/>
</dbReference>
<evidence type="ECO:0000256" key="2">
    <source>
        <dbReference type="ARBA" id="ARBA00022603"/>
    </source>
</evidence>
<dbReference type="FunFam" id="3.40.50.150:FF:000181">
    <property type="entry name" value="tRNA (Adenine(58)-N(1))-methyltransferase, mitochondrial isoform X4"/>
    <property type="match status" value="1"/>
</dbReference>
<keyword evidence="2 10" id="KW-0489">Methyltransferase</keyword>
<dbReference type="SUPFAM" id="SSF53335">
    <property type="entry name" value="S-adenosyl-L-methionine-dependent methyltransferases"/>
    <property type="match status" value="1"/>
</dbReference>
<protein>
    <recommendedName>
        <fullName evidence="1">tRNA (adenine(58)-N(1))-methyltransferase</fullName>
        <ecNumber evidence="1">2.1.1.220</ecNumber>
    </recommendedName>
</protein>
<evidence type="ECO:0000256" key="7">
    <source>
        <dbReference type="SAM" id="MobiDB-lite"/>
    </source>
</evidence>
<dbReference type="InterPro" id="IPR054151">
    <property type="entry name" value="TR61B_FKBP-like"/>
</dbReference>
<gene>
    <name evidence="10" type="primary">TRMT61B</name>
</gene>
<feature type="region of interest" description="Disordered" evidence="7">
    <location>
        <begin position="60"/>
        <end position="85"/>
    </location>
</feature>
<reference evidence="10" key="2">
    <citation type="submission" date="2016-06" db="EMBL/GenBank/DDBJ databases">
        <title>The genome of a short-lived fish provides insights into sex chromosome evolution and the genetic control of aging.</title>
        <authorList>
            <person name="Reichwald K."/>
            <person name="Felder M."/>
            <person name="Petzold A."/>
            <person name="Koch P."/>
            <person name="Groth M."/>
            <person name="Platzer M."/>
        </authorList>
    </citation>
    <scope>NUCLEOTIDE SEQUENCE</scope>
    <source>
        <tissue evidence="10">Brain</tissue>
    </source>
</reference>